<dbReference type="PANTHER" id="PTHR30483:SF6">
    <property type="entry name" value="PERIPLASMIC BINDING PROTEIN OF ABC TRANSPORTER FOR NATURAL AMINO ACIDS"/>
    <property type="match status" value="1"/>
</dbReference>
<name>A0A8J4HA10_9PROT</name>
<dbReference type="InterPro" id="IPR028081">
    <property type="entry name" value="Leu-bd"/>
</dbReference>
<gene>
    <name evidence="5" type="ORF">ENY07_05095</name>
</gene>
<comment type="caution">
    <text evidence="5">The sequence shown here is derived from an EMBL/GenBank/DDBJ whole genome shotgun (WGS) entry which is preliminary data.</text>
</comment>
<evidence type="ECO:0000256" key="2">
    <source>
        <dbReference type="ARBA" id="ARBA00022729"/>
    </source>
</evidence>
<dbReference type="CDD" id="cd06327">
    <property type="entry name" value="PBP1_SBP-like"/>
    <property type="match status" value="1"/>
</dbReference>
<keyword evidence="2" id="KW-0732">Signal</keyword>
<organism evidence="5">
    <name type="scientific">Acidicaldus sp</name>
    <dbReference type="NCBI Taxonomy" id="1872105"/>
    <lineage>
        <taxon>Bacteria</taxon>
        <taxon>Pseudomonadati</taxon>
        <taxon>Pseudomonadota</taxon>
        <taxon>Alphaproteobacteria</taxon>
        <taxon>Acetobacterales</taxon>
        <taxon>Acetobacteraceae</taxon>
        <taxon>Acidicaldus</taxon>
    </lineage>
</organism>
<dbReference type="Pfam" id="PF13458">
    <property type="entry name" value="Peripla_BP_6"/>
    <property type="match status" value="1"/>
</dbReference>
<evidence type="ECO:0000259" key="4">
    <source>
        <dbReference type="Pfam" id="PF13458"/>
    </source>
</evidence>
<evidence type="ECO:0000256" key="1">
    <source>
        <dbReference type="ARBA" id="ARBA00010062"/>
    </source>
</evidence>
<dbReference type="AlphaFoldDB" id="A0A8J4HA10"/>
<evidence type="ECO:0000256" key="3">
    <source>
        <dbReference type="ARBA" id="ARBA00022970"/>
    </source>
</evidence>
<sequence>MSVELSRRLLLGGAIAGVSARSFRARAETTPVIRIGVISDLSGQYRDNSGPTSVLAAKQAVIDFKPEAHGFKVEILAADHQQKPDIASAIARQWFDRDDVDAVADLNNTAVALAVNSVVSGKDKAQLNTGPASADLTGKFCNPNMIHWAPDTWGDTHSTGNAILKAGGDSWYLIIADYTFGHALEREAVSLVTAKGGRVLGRSAYPFPGTTDFSSFLVAAEASGAKVLGLCDTGGDMENCVKQAHEFGLAARGMKIAALLSFITEVHSMGLETGQGLLISETFYWDLNERTRAFTQRFLPKTGGNYPSSLHASCYGGVLHYLRAVADIGPVAAKASGRAAIAAMKRLPTDDDCFGEGKIRADGRFLCPVYLFRVKTPGESRMPWDVYNLVATTPADQAFRPMAEGGCAMVRP</sequence>
<dbReference type="InterPro" id="IPR028082">
    <property type="entry name" value="Peripla_BP_I"/>
</dbReference>
<dbReference type="PANTHER" id="PTHR30483">
    <property type="entry name" value="LEUCINE-SPECIFIC-BINDING PROTEIN"/>
    <property type="match status" value="1"/>
</dbReference>
<accession>A0A8J4HA10</accession>
<feature type="domain" description="Leucine-binding protein" evidence="4">
    <location>
        <begin position="33"/>
        <end position="376"/>
    </location>
</feature>
<keyword evidence="3" id="KW-0813">Transport</keyword>
<dbReference type="EMBL" id="DTQM01000097">
    <property type="protein sequence ID" value="HGC42587.1"/>
    <property type="molecule type" value="Genomic_DNA"/>
</dbReference>
<dbReference type="GO" id="GO:0006865">
    <property type="term" value="P:amino acid transport"/>
    <property type="evidence" value="ECO:0007669"/>
    <property type="project" value="UniProtKB-KW"/>
</dbReference>
<reference evidence="5" key="1">
    <citation type="journal article" date="2020" name="mSystems">
        <title>Genome- and Community-Level Interaction Insights into Carbon Utilization and Element Cycling Functions of Hydrothermarchaeota in Hydrothermal Sediment.</title>
        <authorList>
            <person name="Zhou Z."/>
            <person name="Liu Y."/>
            <person name="Xu W."/>
            <person name="Pan J."/>
            <person name="Luo Z.H."/>
            <person name="Li M."/>
        </authorList>
    </citation>
    <scope>NUCLEOTIDE SEQUENCE</scope>
    <source>
        <strain evidence="5">SpSt-997</strain>
    </source>
</reference>
<evidence type="ECO:0000313" key="5">
    <source>
        <dbReference type="EMBL" id="HGC42587.1"/>
    </source>
</evidence>
<keyword evidence="3" id="KW-0029">Amino-acid transport</keyword>
<protein>
    <submittedName>
        <fullName evidence="5">ABC transporter substrate-binding protein</fullName>
    </submittedName>
</protein>
<proteinExistence type="inferred from homology"/>
<comment type="similarity">
    <text evidence="1">Belongs to the leucine-binding protein family.</text>
</comment>
<dbReference type="SUPFAM" id="SSF53822">
    <property type="entry name" value="Periplasmic binding protein-like I"/>
    <property type="match status" value="1"/>
</dbReference>
<dbReference type="Gene3D" id="3.40.50.2300">
    <property type="match status" value="2"/>
</dbReference>
<dbReference type="InterPro" id="IPR051010">
    <property type="entry name" value="BCAA_transport"/>
</dbReference>